<evidence type="ECO:0008006" key="10">
    <source>
        <dbReference type="Google" id="ProtNLM"/>
    </source>
</evidence>
<feature type="domain" description="Tyrosine-protein phosphatase" evidence="6">
    <location>
        <begin position="1"/>
        <end position="129"/>
    </location>
</feature>
<evidence type="ECO:0000259" key="7">
    <source>
        <dbReference type="PROSITE" id="PS50056"/>
    </source>
</evidence>
<keyword evidence="9" id="KW-1185">Reference proteome</keyword>
<dbReference type="InterPro" id="IPR000387">
    <property type="entry name" value="Tyr_Pase_dom"/>
</dbReference>
<evidence type="ECO:0000256" key="3">
    <source>
        <dbReference type="ARBA" id="ARBA00022912"/>
    </source>
</evidence>
<dbReference type="EMBL" id="NDXW01000002">
    <property type="protein sequence ID" value="RDH41928.1"/>
    <property type="molecule type" value="Genomic_DNA"/>
</dbReference>
<protein>
    <recommendedName>
        <fullName evidence="10">Tyrosine specific protein phosphatases domain-containing protein</fullName>
    </recommendedName>
</protein>
<keyword evidence="2" id="KW-0378">Hydrolase</keyword>
<gene>
    <name evidence="8" type="ORF">B9G39_26305</name>
</gene>
<feature type="domain" description="Tyrosine specific protein phosphatases" evidence="7">
    <location>
        <begin position="58"/>
        <end position="115"/>
    </location>
</feature>
<name>A0A4P9VFP0_9GAMM</name>
<dbReference type="PROSITE" id="PS50056">
    <property type="entry name" value="TYR_PHOSPHATASE_2"/>
    <property type="match status" value="1"/>
</dbReference>
<dbReference type="Proteomes" id="UP000257039">
    <property type="component" value="Unassembled WGS sequence"/>
</dbReference>
<comment type="caution">
    <text evidence="8">The sequence shown here is derived from an EMBL/GenBank/DDBJ whole genome shotgun (WGS) entry which is preliminary data.</text>
</comment>
<evidence type="ECO:0000313" key="9">
    <source>
        <dbReference type="Proteomes" id="UP000257039"/>
    </source>
</evidence>
<keyword evidence="3" id="KW-0904">Protein phosphatase</keyword>
<comment type="catalytic activity">
    <reaction evidence="4">
        <text>O-phospho-L-seryl-[protein] + H2O = L-seryl-[protein] + phosphate</text>
        <dbReference type="Rhea" id="RHEA:20629"/>
        <dbReference type="Rhea" id="RHEA-COMP:9863"/>
        <dbReference type="Rhea" id="RHEA-COMP:11604"/>
        <dbReference type="ChEBI" id="CHEBI:15377"/>
        <dbReference type="ChEBI" id="CHEBI:29999"/>
        <dbReference type="ChEBI" id="CHEBI:43474"/>
        <dbReference type="ChEBI" id="CHEBI:83421"/>
        <dbReference type="EC" id="3.1.3.16"/>
    </reaction>
</comment>
<dbReference type="AlphaFoldDB" id="A0A4P9VFP0"/>
<evidence type="ECO:0000256" key="1">
    <source>
        <dbReference type="ARBA" id="ARBA00008601"/>
    </source>
</evidence>
<dbReference type="Gene3D" id="3.90.190.10">
    <property type="entry name" value="Protein tyrosine phosphatase superfamily"/>
    <property type="match status" value="1"/>
</dbReference>
<evidence type="ECO:0000256" key="2">
    <source>
        <dbReference type="ARBA" id="ARBA00022801"/>
    </source>
</evidence>
<dbReference type="PROSITE" id="PS50054">
    <property type="entry name" value="TYR_PHOSPHATASE_DUAL"/>
    <property type="match status" value="1"/>
</dbReference>
<evidence type="ECO:0000313" key="8">
    <source>
        <dbReference type="EMBL" id="RDH41928.1"/>
    </source>
</evidence>
<proteinExistence type="inferred from homology"/>
<evidence type="ECO:0000256" key="4">
    <source>
        <dbReference type="ARBA" id="ARBA00047761"/>
    </source>
</evidence>
<evidence type="ECO:0000256" key="5">
    <source>
        <dbReference type="ARBA" id="ARBA00048336"/>
    </source>
</evidence>
<dbReference type="SUPFAM" id="SSF52799">
    <property type="entry name" value="(Phosphotyrosine protein) phosphatases II"/>
    <property type="match status" value="1"/>
</dbReference>
<dbReference type="CDD" id="cd14498">
    <property type="entry name" value="DSP"/>
    <property type="match status" value="1"/>
</dbReference>
<dbReference type="Pfam" id="PF00782">
    <property type="entry name" value="DSPc"/>
    <property type="match status" value="1"/>
</dbReference>
<evidence type="ECO:0000259" key="6">
    <source>
        <dbReference type="PROSITE" id="PS50054"/>
    </source>
</evidence>
<dbReference type="PANTHER" id="PTHR45948:SF2">
    <property type="entry name" value="DUAL SPECIFICITY PROTEIN PHOSPHATASE"/>
    <property type="match status" value="1"/>
</dbReference>
<dbReference type="GO" id="GO:0004725">
    <property type="term" value="F:protein tyrosine phosphatase activity"/>
    <property type="evidence" value="ECO:0007669"/>
    <property type="project" value="TreeGrafter"/>
</dbReference>
<comment type="similarity">
    <text evidence="1">Belongs to the protein-tyrosine phosphatase family. Non-receptor class dual specificity subfamily.</text>
</comment>
<dbReference type="InterPro" id="IPR029021">
    <property type="entry name" value="Prot-tyrosine_phosphatase-like"/>
</dbReference>
<dbReference type="GO" id="GO:0007165">
    <property type="term" value="P:signal transduction"/>
    <property type="evidence" value="ECO:0007669"/>
    <property type="project" value="TreeGrafter"/>
</dbReference>
<dbReference type="PANTHER" id="PTHR45948">
    <property type="entry name" value="DUAL SPECIFICITY PROTEIN PHOSPHATASE DDB_G0269404-RELATED"/>
    <property type="match status" value="1"/>
</dbReference>
<dbReference type="InterPro" id="IPR020422">
    <property type="entry name" value="TYR_PHOSPHATASE_DUAL_dom"/>
</dbReference>
<dbReference type="RefSeq" id="WP_094789581.1">
    <property type="nucleotide sequence ID" value="NZ_NDXW01000002.1"/>
</dbReference>
<dbReference type="SMART" id="SM00195">
    <property type="entry name" value="DSPc"/>
    <property type="match status" value="1"/>
</dbReference>
<comment type="catalytic activity">
    <reaction evidence="5">
        <text>O-phospho-L-threonyl-[protein] + H2O = L-threonyl-[protein] + phosphate</text>
        <dbReference type="Rhea" id="RHEA:47004"/>
        <dbReference type="Rhea" id="RHEA-COMP:11060"/>
        <dbReference type="Rhea" id="RHEA-COMP:11605"/>
        <dbReference type="ChEBI" id="CHEBI:15377"/>
        <dbReference type="ChEBI" id="CHEBI:30013"/>
        <dbReference type="ChEBI" id="CHEBI:43474"/>
        <dbReference type="ChEBI" id="CHEBI:61977"/>
        <dbReference type="EC" id="3.1.3.16"/>
    </reaction>
</comment>
<dbReference type="InterPro" id="IPR000340">
    <property type="entry name" value="Dual-sp_phosphatase_cat-dom"/>
</dbReference>
<dbReference type="GO" id="GO:0005829">
    <property type="term" value="C:cytosol"/>
    <property type="evidence" value="ECO:0007669"/>
    <property type="project" value="TreeGrafter"/>
</dbReference>
<reference evidence="8 9" key="1">
    <citation type="submission" date="2017-04" db="EMBL/GenBank/DDBJ databases">
        <title>Draft genome sequence of Zooshikella ganghwensis VG4 isolated from Red Sea sediments.</title>
        <authorList>
            <person name="Rehman Z."/>
            <person name="Alam I."/>
            <person name="Kamau A."/>
            <person name="Bajic V."/>
            <person name="Leiknes T."/>
        </authorList>
    </citation>
    <scope>NUCLEOTIDE SEQUENCE [LARGE SCALE GENOMIC DNA]</scope>
    <source>
        <strain evidence="8 9">VG4</strain>
    </source>
</reference>
<organism evidence="8 9">
    <name type="scientific">Zooshikella ganghwensis</name>
    <dbReference type="NCBI Taxonomy" id="202772"/>
    <lineage>
        <taxon>Bacteria</taxon>
        <taxon>Pseudomonadati</taxon>
        <taxon>Pseudomonadota</taxon>
        <taxon>Gammaproteobacteria</taxon>
        <taxon>Oceanospirillales</taxon>
        <taxon>Zooshikellaceae</taxon>
        <taxon>Zooshikella</taxon>
    </lineage>
</organism>
<accession>A0A4P9VFP0</accession>
<sequence>MDWITENIAIGNFVDAKEIKKGETDAILCLIDDCCSEDNDEFHIVVIPLVDAAGNDKRNFKDATDYIDDVVSHGEKILVHCHAGRSRSVCIVARYFMIKDGLTRHQALAKIRERRDIYLSPGIDEILKL</sequence>
<dbReference type="GO" id="GO:0004722">
    <property type="term" value="F:protein serine/threonine phosphatase activity"/>
    <property type="evidence" value="ECO:0007669"/>
    <property type="project" value="UniProtKB-EC"/>
</dbReference>